<dbReference type="AlphaFoldDB" id="A0A8T0XB47"/>
<protein>
    <submittedName>
        <fullName evidence="2">Uncharacterized protein</fullName>
    </submittedName>
</protein>
<feature type="region of interest" description="Disordered" evidence="1">
    <location>
        <begin position="1"/>
        <end position="75"/>
    </location>
</feature>
<proteinExistence type="predicted"/>
<sequence length="122" mass="13164">MPVCISSPTCDGWRRGSSQPATARAQPSPSSPIGPSADLSCRRPERRCAITRHRTAARRRRAAEARDQGAPGLGFGGKASYAQELSSVKQSLGGVESNVEQQGIAYIAPARLRRPPRKIWLI</sequence>
<dbReference type="Proteomes" id="UP000823388">
    <property type="component" value="Chromosome 1K"/>
</dbReference>
<feature type="compositionally biased region" description="Basic residues" evidence="1">
    <location>
        <begin position="49"/>
        <end position="61"/>
    </location>
</feature>
<evidence type="ECO:0000313" key="3">
    <source>
        <dbReference type="Proteomes" id="UP000823388"/>
    </source>
</evidence>
<evidence type="ECO:0000313" key="2">
    <source>
        <dbReference type="EMBL" id="KAG2657300.1"/>
    </source>
</evidence>
<reference evidence="2 3" key="1">
    <citation type="submission" date="2020-05" db="EMBL/GenBank/DDBJ databases">
        <title>WGS assembly of Panicum virgatum.</title>
        <authorList>
            <person name="Lovell J.T."/>
            <person name="Jenkins J."/>
            <person name="Shu S."/>
            <person name="Juenger T.E."/>
            <person name="Schmutz J."/>
        </authorList>
    </citation>
    <scope>NUCLEOTIDE SEQUENCE</scope>
    <source>
        <strain evidence="2">AP13</strain>
        <strain evidence="3">cv. AP13</strain>
    </source>
</reference>
<feature type="compositionally biased region" description="Polar residues" evidence="1">
    <location>
        <begin position="16"/>
        <end position="33"/>
    </location>
</feature>
<evidence type="ECO:0000256" key="1">
    <source>
        <dbReference type="SAM" id="MobiDB-lite"/>
    </source>
</evidence>
<gene>
    <name evidence="2" type="ORF">PVAP13_1KG179077</name>
</gene>
<comment type="caution">
    <text evidence="2">The sequence shown here is derived from an EMBL/GenBank/DDBJ whole genome shotgun (WGS) entry which is preliminary data.</text>
</comment>
<dbReference type="EMBL" id="CM029037">
    <property type="protein sequence ID" value="KAG2657300.1"/>
    <property type="molecule type" value="Genomic_DNA"/>
</dbReference>
<accession>A0A8T0XB47</accession>
<organism evidence="2 3">
    <name type="scientific">Panicum virgatum</name>
    <name type="common">Blackwell switchgrass</name>
    <dbReference type="NCBI Taxonomy" id="38727"/>
    <lineage>
        <taxon>Eukaryota</taxon>
        <taxon>Viridiplantae</taxon>
        <taxon>Streptophyta</taxon>
        <taxon>Embryophyta</taxon>
        <taxon>Tracheophyta</taxon>
        <taxon>Spermatophyta</taxon>
        <taxon>Magnoliopsida</taxon>
        <taxon>Liliopsida</taxon>
        <taxon>Poales</taxon>
        <taxon>Poaceae</taxon>
        <taxon>PACMAD clade</taxon>
        <taxon>Panicoideae</taxon>
        <taxon>Panicodae</taxon>
        <taxon>Paniceae</taxon>
        <taxon>Panicinae</taxon>
        <taxon>Panicum</taxon>
        <taxon>Panicum sect. Hiantes</taxon>
    </lineage>
</organism>
<keyword evidence="3" id="KW-1185">Reference proteome</keyword>
<name>A0A8T0XB47_PANVG</name>
<dbReference type="EMBL" id="CM029037">
    <property type="protein sequence ID" value="KAG2657301.1"/>
    <property type="molecule type" value="Genomic_DNA"/>
</dbReference>